<dbReference type="KEGG" id="ptm:GSPATT00014093001"/>
<dbReference type="GO" id="GO:0004674">
    <property type="term" value="F:protein serine/threonine kinase activity"/>
    <property type="evidence" value="ECO:0000318"/>
    <property type="project" value="GO_Central"/>
</dbReference>
<dbReference type="PROSITE" id="PS00108">
    <property type="entry name" value="PROTEIN_KINASE_ST"/>
    <property type="match status" value="1"/>
</dbReference>
<evidence type="ECO:0000313" key="3">
    <source>
        <dbReference type="Proteomes" id="UP000000600"/>
    </source>
</evidence>
<dbReference type="RefSeq" id="XP_001446523.1">
    <property type="nucleotide sequence ID" value="XM_001446486.1"/>
</dbReference>
<proteinExistence type="predicted"/>
<dbReference type="SMART" id="SM00220">
    <property type="entry name" value="S_TKc"/>
    <property type="match status" value="1"/>
</dbReference>
<dbReference type="InterPro" id="IPR008271">
    <property type="entry name" value="Ser/Thr_kinase_AS"/>
</dbReference>
<protein>
    <recommendedName>
        <fullName evidence="1">Protein kinase domain-containing protein</fullName>
    </recommendedName>
</protein>
<dbReference type="GeneID" id="5032308"/>
<sequence length="350" mass="42061">MYLVNLILVKQLGFNVNIYRYANSFQDITFNLIREGKAKFQEQKNYEINNYFNQFQNTLNYLKQEIDINFLQSKNTKCILYPKNSSLFQNSQVSLITKPSYINGQDNEIVVKLSQIRLDNNDDHIRVIEILESFQKDINLYYFGYFQFFSLNISFYKYYKKTFEQFQQKLRADFTDVQLIKPIVKRAFFSIIHQIRLLHDKYSIIHRDLKPQNIMIDLKRDQNEWQDYQDVNYIIIDFDCSIQIVNHKHQVFETYGGGTGHYIPPERRDNQYSKQSDTYQLGVIILETLFELDQSIQNDDFWKMKNELIKKKSIFNITENLQIKLIDMIAELPQDRPSLEVIQQLLEQEF</sequence>
<name>A0D7V9_PARTE</name>
<dbReference type="HOGENOM" id="CLU_793349_0_0_1"/>
<keyword evidence="3" id="KW-1185">Reference proteome</keyword>
<dbReference type="AlphaFoldDB" id="A0D7V9"/>
<dbReference type="InterPro" id="IPR011009">
    <property type="entry name" value="Kinase-like_dom_sf"/>
</dbReference>
<evidence type="ECO:0000313" key="2">
    <source>
        <dbReference type="EMBL" id="CAK79126.1"/>
    </source>
</evidence>
<evidence type="ECO:0000259" key="1">
    <source>
        <dbReference type="PROSITE" id="PS50011"/>
    </source>
</evidence>
<dbReference type="PANTHER" id="PTHR44167">
    <property type="entry name" value="OVARIAN-SPECIFIC SERINE/THREONINE-PROTEIN KINASE LOK-RELATED"/>
    <property type="match status" value="1"/>
</dbReference>
<dbReference type="Pfam" id="PF00069">
    <property type="entry name" value="Pkinase"/>
    <property type="match status" value="1"/>
</dbReference>
<dbReference type="eggNOG" id="KOG1187">
    <property type="taxonomic scope" value="Eukaryota"/>
</dbReference>
<dbReference type="OMA" id="TKCILYP"/>
<reference evidence="2 3" key="1">
    <citation type="journal article" date="2006" name="Nature">
        <title>Global trends of whole-genome duplications revealed by the ciliate Paramecium tetraurelia.</title>
        <authorList>
            <consortium name="Genoscope"/>
            <person name="Aury J.-M."/>
            <person name="Jaillon O."/>
            <person name="Duret L."/>
            <person name="Noel B."/>
            <person name="Jubin C."/>
            <person name="Porcel B.M."/>
            <person name="Segurens B."/>
            <person name="Daubin V."/>
            <person name="Anthouard V."/>
            <person name="Aiach N."/>
            <person name="Arnaiz O."/>
            <person name="Billaut A."/>
            <person name="Beisson J."/>
            <person name="Blanc I."/>
            <person name="Bouhouche K."/>
            <person name="Camara F."/>
            <person name="Duharcourt S."/>
            <person name="Guigo R."/>
            <person name="Gogendeau D."/>
            <person name="Katinka M."/>
            <person name="Keller A.-M."/>
            <person name="Kissmehl R."/>
            <person name="Klotz C."/>
            <person name="Koll F."/>
            <person name="Le Moue A."/>
            <person name="Lepere C."/>
            <person name="Malinsky S."/>
            <person name="Nowacki M."/>
            <person name="Nowak J.K."/>
            <person name="Plattner H."/>
            <person name="Poulain J."/>
            <person name="Ruiz F."/>
            <person name="Serrano V."/>
            <person name="Zagulski M."/>
            <person name="Dessen P."/>
            <person name="Betermier M."/>
            <person name="Weissenbach J."/>
            <person name="Scarpelli C."/>
            <person name="Schachter V."/>
            <person name="Sperling L."/>
            <person name="Meyer E."/>
            <person name="Cohen J."/>
            <person name="Wincker P."/>
        </authorList>
    </citation>
    <scope>NUCLEOTIDE SEQUENCE [LARGE SCALE GENOMIC DNA]</scope>
    <source>
        <strain evidence="2 3">Stock d4-2</strain>
    </source>
</reference>
<organism evidence="2 3">
    <name type="scientific">Paramecium tetraurelia</name>
    <dbReference type="NCBI Taxonomy" id="5888"/>
    <lineage>
        <taxon>Eukaryota</taxon>
        <taxon>Sar</taxon>
        <taxon>Alveolata</taxon>
        <taxon>Ciliophora</taxon>
        <taxon>Intramacronucleata</taxon>
        <taxon>Oligohymenophorea</taxon>
        <taxon>Peniculida</taxon>
        <taxon>Parameciidae</taxon>
        <taxon>Paramecium</taxon>
    </lineage>
</organism>
<feature type="domain" description="Protein kinase" evidence="1">
    <location>
        <begin position="19"/>
        <end position="350"/>
    </location>
</feature>
<dbReference type="Proteomes" id="UP000000600">
    <property type="component" value="Unassembled WGS sequence"/>
</dbReference>
<dbReference type="EMBL" id="CT868319">
    <property type="protein sequence ID" value="CAK79126.1"/>
    <property type="molecule type" value="Genomic_DNA"/>
</dbReference>
<gene>
    <name evidence="2" type="ORF">GSPATT00014093001</name>
</gene>
<dbReference type="GO" id="GO:0005524">
    <property type="term" value="F:ATP binding"/>
    <property type="evidence" value="ECO:0007669"/>
    <property type="project" value="InterPro"/>
</dbReference>
<dbReference type="PANTHER" id="PTHR44167:SF24">
    <property type="entry name" value="SERINE_THREONINE-PROTEIN KINASE CHK2"/>
    <property type="match status" value="1"/>
</dbReference>
<dbReference type="Gene3D" id="1.10.510.10">
    <property type="entry name" value="Transferase(Phosphotransferase) domain 1"/>
    <property type="match status" value="1"/>
</dbReference>
<dbReference type="SUPFAM" id="SSF56112">
    <property type="entry name" value="Protein kinase-like (PK-like)"/>
    <property type="match status" value="1"/>
</dbReference>
<accession>A0D7V9</accession>
<dbReference type="OrthoDB" id="312184at2759"/>
<dbReference type="InParanoid" id="A0D7V9"/>
<dbReference type="PROSITE" id="PS50011">
    <property type="entry name" value="PROTEIN_KINASE_DOM"/>
    <property type="match status" value="1"/>
</dbReference>
<dbReference type="InterPro" id="IPR000719">
    <property type="entry name" value="Prot_kinase_dom"/>
</dbReference>